<dbReference type="Gene3D" id="1.10.10.10">
    <property type="entry name" value="Winged helix-like DNA-binding domain superfamily/Winged helix DNA-binding domain"/>
    <property type="match status" value="1"/>
</dbReference>
<dbReference type="EMBL" id="CABVPL010000077">
    <property type="protein sequence ID" value="VWC26740.1"/>
    <property type="molecule type" value="Genomic_DNA"/>
</dbReference>
<dbReference type="AlphaFoldDB" id="A0A6H9ST19"/>
<evidence type="ECO:0000313" key="9">
    <source>
        <dbReference type="Proteomes" id="UP000494222"/>
    </source>
</evidence>
<dbReference type="InterPro" id="IPR036388">
    <property type="entry name" value="WH-like_DNA-bd_sf"/>
</dbReference>
<proteinExistence type="inferred from homology"/>
<accession>A0A6H9ST19</accession>
<reference evidence="6 8" key="1">
    <citation type="submission" date="2019-09" db="EMBL/GenBank/DDBJ databases">
        <title>Draft genome sequences of 48 bacterial type strains from the CCUG.</title>
        <authorList>
            <person name="Tunovic T."/>
            <person name="Pineiro-Iglesias B."/>
            <person name="Unosson C."/>
            <person name="Inganas E."/>
            <person name="Ohlen M."/>
            <person name="Cardew S."/>
            <person name="Jensie-Markopoulos S."/>
            <person name="Salva-Serra F."/>
            <person name="Jaen-Luchoro D."/>
            <person name="Karlsson R."/>
            <person name="Svensson-Stadler L."/>
            <person name="Chun J."/>
            <person name="Moore E."/>
        </authorList>
    </citation>
    <scope>NUCLEOTIDE SEQUENCE [LARGE SCALE GENOMIC DNA]</scope>
    <source>
        <strain evidence="6 8">CCUG 54555</strain>
    </source>
</reference>
<evidence type="ECO:0000256" key="2">
    <source>
        <dbReference type="ARBA" id="ARBA00023015"/>
    </source>
</evidence>
<dbReference type="Proteomes" id="UP000494222">
    <property type="component" value="Unassembled WGS sequence"/>
</dbReference>
<dbReference type="PANTHER" id="PTHR30537:SF26">
    <property type="entry name" value="GLYCINE CLEAVAGE SYSTEM TRANSCRIPTIONAL ACTIVATOR"/>
    <property type="match status" value="1"/>
</dbReference>
<evidence type="ECO:0000256" key="1">
    <source>
        <dbReference type="ARBA" id="ARBA00009437"/>
    </source>
</evidence>
<dbReference type="InterPro" id="IPR036390">
    <property type="entry name" value="WH_DNA-bd_sf"/>
</dbReference>
<gene>
    <name evidence="7" type="ORF">BLA24064_06113</name>
    <name evidence="6" type="ORF">F7R21_28055</name>
</gene>
<dbReference type="SUPFAM" id="SSF53850">
    <property type="entry name" value="Periplasmic binding protein-like II"/>
    <property type="match status" value="1"/>
</dbReference>
<protein>
    <submittedName>
        <fullName evidence="6">LysR family transcriptional regulator</fullName>
    </submittedName>
</protein>
<evidence type="ECO:0000256" key="3">
    <source>
        <dbReference type="ARBA" id="ARBA00023125"/>
    </source>
</evidence>
<evidence type="ECO:0000313" key="7">
    <source>
        <dbReference type="EMBL" id="VWC26740.1"/>
    </source>
</evidence>
<dbReference type="InterPro" id="IPR005119">
    <property type="entry name" value="LysR_subst-bd"/>
</dbReference>
<dbReference type="Proteomes" id="UP000430232">
    <property type="component" value="Unassembled WGS sequence"/>
</dbReference>
<keyword evidence="3" id="KW-0238">DNA-binding</keyword>
<dbReference type="OrthoDB" id="8591238at2"/>
<keyword evidence="2" id="KW-0805">Transcription regulation</keyword>
<dbReference type="PANTHER" id="PTHR30537">
    <property type="entry name" value="HTH-TYPE TRANSCRIPTIONAL REGULATOR"/>
    <property type="match status" value="1"/>
</dbReference>
<dbReference type="PROSITE" id="PS50931">
    <property type="entry name" value="HTH_LYSR"/>
    <property type="match status" value="1"/>
</dbReference>
<feature type="domain" description="HTH lysR-type" evidence="5">
    <location>
        <begin position="5"/>
        <end position="62"/>
    </location>
</feature>
<dbReference type="GO" id="GO:0003700">
    <property type="term" value="F:DNA-binding transcription factor activity"/>
    <property type="evidence" value="ECO:0007669"/>
    <property type="project" value="InterPro"/>
</dbReference>
<dbReference type="Pfam" id="PF00126">
    <property type="entry name" value="HTH_1"/>
    <property type="match status" value="1"/>
</dbReference>
<evidence type="ECO:0000313" key="6">
    <source>
        <dbReference type="EMBL" id="KAB0633302.1"/>
    </source>
</evidence>
<dbReference type="InterPro" id="IPR058163">
    <property type="entry name" value="LysR-type_TF_proteobact-type"/>
</dbReference>
<organism evidence="6 8">
    <name type="scientific">Burkholderia latens</name>
    <dbReference type="NCBI Taxonomy" id="488446"/>
    <lineage>
        <taxon>Bacteria</taxon>
        <taxon>Pseudomonadati</taxon>
        <taxon>Pseudomonadota</taxon>
        <taxon>Betaproteobacteria</taxon>
        <taxon>Burkholderiales</taxon>
        <taxon>Burkholderiaceae</taxon>
        <taxon>Burkholderia</taxon>
        <taxon>Burkholderia cepacia complex</taxon>
    </lineage>
</organism>
<dbReference type="InterPro" id="IPR000847">
    <property type="entry name" value="LysR_HTH_N"/>
</dbReference>
<dbReference type="GO" id="GO:0006351">
    <property type="term" value="P:DNA-templated transcription"/>
    <property type="evidence" value="ECO:0007669"/>
    <property type="project" value="TreeGrafter"/>
</dbReference>
<dbReference type="RefSeq" id="WP_151067591.1">
    <property type="nucleotide sequence ID" value="NZ_CABVPL010000077.1"/>
</dbReference>
<dbReference type="SUPFAM" id="SSF46785">
    <property type="entry name" value="Winged helix' DNA-binding domain"/>
    <property type="match status" value="1"/>
</dbReference>
<evidence type="ECO:0000313" key="8">
    <source>
        <dbReference type="Proteomes" id="UP000430232"/>
    </source>
</evidence>
<dbReference type="PRINTS" id="PR00039">
    <property type="entry name" value="HTHLYSR"/>
</dbReference>
<keyword evidence="8" id="KW-1185">Reference proteome</keyword>
<evidence type="ECO:0000256" key="4">
    <source>
        <dbReference type="ARBA" id="ARBA00023163"/>
    </source>
</evidence>
<dbReference type="FunFam" id="1.10.10.10:FF:000038">
    <property type="entry name" value="Glycine cleavage system transcriptional activator"/>
    <property type="match status" value="1"/>
</dbReference>
<dbReference type="GeneID" id="99793415"/>
<dbReference type="GO" id="GO:0043565">
    <property type="term" value="F:sequence-specific DNA binding"/>
    <property type="evidence" value="ECO:0007669"/>
    <property type="project" value="TreeGrafter"/>
</dbReference>
<comment type="similarity">
    <text evidence="1">Belongs to the LysR transcriptional regulatory family.</text>
</comment>
<sequence>MRKLPSLSALRAFEAAARRTGFKAAADELNVTPTAVSHQIRQLEDWLGVKLFERQTRGVRLTANGKALFPALRDGFDSFERAIETARNIDETRVATLTSTVAFTAKCLAARAGGFRAAYPEWTLRLDATNAIVDLDQSAHASIRYGAGYYPGLVSEPLFPDRFTPVCRPHLSIANEKDLQHATLIHFDWGPPVRDDPRAITWARWLDAAKIRGTDPNGGLRFNDEVHAMQATLAGQGIGLISRTLVAEELANGTLVQPFELTLESFQYDLVYSPRSATRQATEILRNWVLREFAGDRSATTIETQARTVPHPTPASGTA</sequence>
<name>A0A6H9ST19_9BURK</name>
<evidence type="ECO:0000259" key="5">
    <source>
        <dbReference type="PROSITE" id="PS50931"/>
    </source>
</evidence>
<keyword evidence="4" id="KW-0804">Transcription</keyword>
<dbReference type="Gene3D" id="3.40.190.10">
    <property type="entry name" value="Periplasmic binding protein-like II"/>
    <property type="match status" value="2"/>
</dbReference>
<dbReference type="Pfam" id="PF03466">
    <property type="entry name" value="LysR_substrate"/>
    <property type="match status" value="1"/>
</dbReference>
<dbReference type="EMBL" id="VZOJ01000114">
    <property type="protein sequence ID" value="KAB0633302.1"/>
    <property type="molecule type" value="Genomic_DNA"/>
</dbReference>
<reference evidence="7 9" key="2">
    <citation type="submission" date="2019-09" db="EMBL/GenBank/DDBJ databases">
        <authorList>
            <person name="Depoorter E."/>
        </authorList>
    </citation>
    <scope>NUCLEOTIDE SEQUENCE [LARGE SCALE GENOMIC DNA]</scope>
    <source>
        <strain evidence="7">LMG 24064</strain>
    </source>
</reference>